<proteinExistence type="predicted"/>
<dbReference type="AlphaFoldDB" id="A0A4Z0V627"/>
<evidence type="ECO:0000256" key="1">
    <source>
        <dbReference type="SAM" id="MobiDB-lite"/>
    </source>
</evidence>
<dbReference type="Pfam" id="PF11888">
    <property type="entry name" value="DUF3408"/>
    <property type="match status" value="1"/>
</dbReference>
<feature type="region of interest" description="Disordered" evidence="1">
    <location>
        <begin position="1"/>
        <end position="50"/>
    </location>
</feature>
<evidence type="ECO:0000313" key="3">
    <source>
        <dbReference type="Proteomes" id="UP000297635"/>
    </source>
</evidence>
<protein>
    <submittedName>
        <fullName evidence="2">DUF3408 domain-containing protein</fullName>
    </submittedName>
</protein>
<name>A0A4Z0V627_9BACT</name>
<gene>
    <name evidence="2" type="ORF">EZ315_13825</name>
</gene>
<dbReference type="InterPro" id="IPR021823">
    <property type="entry name" value="DUF3408"/>
</dbReference>
<keyword evidence="3" id="KW-1185">Reference proteome</keyword>
<dbReference type="GeneID" id="82150870"/>
<dbReference type="RefSeq" id="WP_135472605.1">
    <property type="nucleotide sequence ID" value="NZ_SJSA01000002.1"/>
</dbReference>
<dbReference type="Proteomes" id="UP000297635">
    <property type="component" value="Unassembled WGS sequence"/>
</dbReference>
<comment type="caution">
    <text evidence="2">The sequence shown here is derived from an EMBL/GenBank/DDBJ whole genome shotgun (WGS) entry which is preliminary data.</text>
</comment>
<evidence type="ECO:0000313" key="2">
    <source>
        <dbReference type="EMBL" id="TGG36901.1"/>
    </source>
</evidence>
<organism evidence="2 3">
    <name type="scientific">Duncaniella freteri</name>
    <dbReference type="NCBI Taxonomy" id="2530391"/>
    <lineage>
        <taxon>Bacteria</taxon>
        <taxon>Pseudomonadati</taxon>
        <taxon>Bacteroidota</taxon>
        <taxon>Bacteroidia</taxon>
        <taxon>Bacteroidales</taxon>
        <taxon>Muribaculaceae</taxon>
        <taxon>Duncaniella</taxon>
    </lineage>
</organism>
<dbReference type="EMBL" id="SJSA01000002">
    <property type="protein sequence ID" value="TGG36901.1"/>
    <property type="molecule type" value="Genomic_DNA"/>
</dbReference>
<reference evidence="2 3" key="1">
    <citation type="submission" date="2019-02" db="EMBL/GenBank/DDBJ databases">
        <title>Isolation and identification of novel species under the genus Muribaculum.</title>
        <authorList>
            <person name="Miyake S."/>
            <person name="Ding Y."/>
            <person name="Low A."/>
            <person name="Soh M."/>
            <person name="Seedorf H."/>
        </authorList>
    </citation>
    <scope>NUCLEOTIDE SEQUENCE [LARGE SCALE GENOMIC DNA]</scope>
    <source>
        <strain evidence="2 3">TLL-A3</strain>
    </source>
</reference>
<accession>A0A4Z0V627</accession>
<feature type="compositionally biased region" description="Basic and acidic residues" evidence="1">
    <location>
        <begin position="25"/>
        <end position="50"/>
    </location>
</feature>
<sequence>MTKKNNGEITPDNFLDSYKPVSPQRKGDRGTTEAKAELTTVEKAKSNEREAESIILQSRNNDVAMTPLEYQEIFLRPNLGESMRYGKTYYVSRDDCKKLKALMRCFGEGYDRFPLSVFIHNLLEYHFAQFSGLINGMMSRQSTPNPFNQNDE</sequence>